<proteinExistence type="predicted"/>
<dbReference type="SFLD" id="SFLDG01212">
    <property type="entry name" value="Phytoene_synthase_like"/>
    <property type="match status" value="1"/>
</dbReference>
<evidence type="ECO:0000313" key="3">
    <source>
        <dbReference type="EMBL" id="PJF46759.1"/>
    </source>
</evidence>
<dbReference type="SUPFAM" id="SSF48576">
    <property type="entry name" value="Terpenoid synthases"/>
    <property type="match status" value="1"/>
</dbReference>
<dbReference type="GO" id="GO:0051996">
    <property type="term" value="F:squalene synthase [NAD(P)H] activity"/>
    <property type="evidence" value="ECO:0007669"/>
    <property type="project" value="InterPro"/>
</dbReference>
<dbReference type="PANTHER" id="PTHR31480">
    <property type="entry name" value="BIFUNCTIONAL LYCOPENE CYCLASE/PHYTOENE SYNTHASE"/>
    <property type="match status" value="1"/>
</dbReference>
<dbReference type="SFLD" id="SFLDS00005">
    <property type="entry name" value="Isoprenoid_Synthase_Type_I"/>
    <property type="match status" value="1"/>
</dbReference>
<dbReference type="Proteomes" id="UP000230790">
    <property type="component" value="Unassembled WGS sequence"/>
</dbReference>
<evidence type="ECO:0000313" key="4">
    <source>
        <dbReference type="Proteomes" id="UP000230790"/>
    </source>
</evidence>
<dbReference type="PROSITE" id="PS01045">
    <property type="entry name" value="SQUALEN_PHYTOEN_SYN_2"/>
    <property type="match status" value="1"/>
</dbReference>
<dbReference type="InterPro" id="IPR044843">
    <property type="entry name" value="Trans_IPPS_bact-type"/>
</dbReference>
<keyword evidence="2" id="KW-0808">Transferase</keyword>
<comment type="pathway">
    <text evidence="1">Carotenoid biosynthesis.</text>
</comment>
<dbReference type="GO" id="GO:0016117">
    <property type="term" value="P:carotenoid biosynthetic process"/>
    <property type="evidence" value="ECO:0007669"/>
    <property type="project" value="UniProtKB-ARBA"/>
</dbReference>
<dbReference type="Pfam" id="PF00494">
    <property type="entry name" value="SQS_PSY"/>
    <property type="match status" value="1"/>
</dbReference>
<dbReference type="EMBL" id="PGTN01000098">
    <property type="protein sequence ID" value="PJF46759.1"/>
    <property type="molecule type" value="Genomic_DNA"/>
</dbReference>
<dbReference type="AlphaFoldDB" id="A0A2M8QAC2"/>
<name>A0A2M8QAC2_9CHLR</name>
<dbReference type="GO" id="GO:0004311">
    <property type="term" value="F:geranylgeranyl diphosphate synthase activity"/>
    <property type="evidence" value="ECO:0007669"/>
    <property type="project" value="InterPro"/>
</dbReference>
<dbReference type="PROSITE" id="PS01044">
    <property type="entry name" value="SQUALEN_PHYTOEN_SYN_1"/>
    <property type="match status" value="1"/>
</dbReference>
<organism evidence="3 4">
    <name type="scientific">Candidatus Thermofonsia Clade 3 bacterium</name>
    <dbReference type="NCBI Taxonomy" id="2364212"/>
    <lineage>
        <taxon>Bacteria</taxon>
        <taxon>Bacillati</taxon>
        <taxon>Chloroflexota</taxon>
        <taxon>Candidatus Thermofontia</taxon>
        <taxon>Candidatus Thermofonsia Clade 3</taxon>
    </lineage>
</organism>
<dbReference type="InterPro" id="IPR002060">
    <property type="entry name" value="Squ/phyt_synthse"/>
</dbReference>
<dbReference type="InterPro" id="IPR033904">
    <property type="entry name" value="Trans_IPPS_HH"/>
</dbReference>
<sequence length="318" mass="36788">MMIRSLKLRTPSPEPESKLDLDRAFALCSEITRDHSKSFYFSTAFLPKDKRRAIRAFYAFCRTTDDTVDVLSKSDAEARPFLDEWRRASRLSPSEQVNPVLAAWTSIRDRYAVPQVYVEELIDGCEMDLSIKRYKTWQELERYCYCVASTVGLISMHIIGVNDDDPHLFERSRQSAIDLGIALQLTNILRDVGEDLARGRIYLPQEDLRRFDYTEADLHHGVIDDRFRALMRFEIQRAHDYYARSIPSISALKSDGRVAVAAAAMLYRGILDKIIANDFDVFNKRAHLTFWEKLQHMPGIVWMVRQLPRESKEGRASA</sequence>
<evidence type="ECO:0000256" key="2">
    <source>
        <dbReference type="ARBA" id="ARBA00022679"/>
    </source>
</evidence>
<dbReference type="Gene3D" id="1.10.600.10">
    <property type="entry name" value="Farnesyl Diphosphate Synthase"/>
    <property type="match status" value="1"/>
</dbReference>
<reference evidence="3 4" key="1">
    <citation type="submission" date="2017-11" db="EMBL/GenBank/DDBJ databases">
        <title>Evolution of Phototrophy in the Chloroflexi Phylum Driven by Horizontal Gene Transfer.</title>
        <authorList>
            <person name="Ward L.M."/>
            <person name="Hemp J."/>
            <person name="Shih P.M."/>
            <person name="Mcglynn S.E."/>
            <person name="Fischer W."/>
        </authorList>
    </citation>
    <scope>NUCLEOTIDE SEQUENCE [LARGE SCALE GENOMIC DNA]</scope>
    <source>
        <strain evidence="3">JP3_7</strain>
    </source>
</reference>
<comment type="caution">
    <text evidence="3">The sequence shown here is derived from an EMBL/GenBank/DDBJ whole genome shotgun (WGS) entry which is preliminary data.</text>
</comment>
<dbReference type="SFLD" id="SFLDG01018">
    <property type="entry name" value="Squalene/Phytoene_Synthase_Lik"/>
    <property type="match status" value="1"/>
</dbReference>
<gene>
    <name evidence="3" type="ORF">CUN48_12120</name>
</gene>
<dbReference type="InterPro" id="IPR019845">
    <property type="entry name" value="Squalene/phytoene_synthase_CS"/>
</dbReference>
<evidence type="ECO:0000256" key="1">
    <source>
        <dbReference type="ARBA" id="ARBA00004829"/>
    </source>
</evidence>
<dbReference type="InterPro" id="IPR008949">
    <property type="entry name" value="Isoprenoid_synthase_dom_sf"/>
</dbReference>
<dbReference type="CDD" id="cd00683">
    <property type="entry name" value="Trans_IPPS_HH"/>
    <property type="match status" value="1"/>
</dbReference>
<protein>
    <submittedName>
        <fullName evidence="3">Squalene synthase</fullName>
    </submittedName>
</protein>
<accession>A0A2M8QAC2</accession>